<comment type="caution">
    <text evidence="1">The sequence shown here is derived from an EMBL/GenBank/DDBJ whole genome shotgun (WGS) entry which is preliminary data.</text>
</comment>
<evidence type="ECO:0000313" key="1">
    <source>
        <dbReference type="EMBL" id="RTE10691.1"/>
    </source>
</evidence>
<keyword evidence="2" id="KW-1185">Reference proteome</keyword>
<accession>A0A430JI26</accession>
<dbReference type="EMBL" id="RXHU01000015">
    <property type="protein sequence ID" value="RTE10691.1"/>
    <property type="molecule type" value="Genomic_DNA"/>
</dbReference>
<dbReference type="RefSeq" id="WP_126140154.1">
    <property type="nucleotide sequence ID" value="NZ_RXHU01000015.1"/>
</dbReference>
<organism evidence="1 2">
    <name type="scientific">Paenibacillus whitsoniae</name>
    <dbReference type="NCBI Taxonomy" id="2496558"/>
    <lineage>
        <taxon>Bacteria</taxon>
        <taxon>Bacillati</taxon>
        <taxon>Bacillota</taxon>
        <taxon>Bacilli</taxon>
        <taxon>Bacillales</taxon>
        <taxon>Paenibacillaceae</taxon>
        <taxon>Paenibacillus</taxon>
    </lineage>
</organism>
<reference evidence="1 2" key="1">
    <citation type="submission" date="2018-12" db="EMBL/GenBank/DDBJ databases">
        <title>Bacillus ochoae sp. nov., Paenibacillus whitsoniae sp. nov., Paenibacillus spiritus sp. nov. Isolated from the Mars Exploration Rover during spacecraft assembly.</title>
        <authorList>
            <person name="Seuylemezian A."/>
            <person name="Vaishampayan P."/>
        </authorList>
    </citation>
    <scope>NUCLEOTIDE SEQUENCE [LARGE SCALE GENOMIC DNA]</scope>
    <source>
        <strain evidence="1 2">MER 54</strain>
    </source>
</reference>
<dbReference type="AlphaFoldDB" id="A0A430JI26"/>
<name>A0A430JI26_9BACL</name>
<dbReference type="Proteomes" id="UP000276128">
    <property type="component" value="Unassembled WGS sequence"/>
</dbReference>
<evidence type="ECO:0000313" key="2">
    <source>
        <dbReference type="Proteomes" id="UP000276128"/>
    </source>
</evidence>
<proteinExistence type="predicted"/>
<dbReference type="OrthoDB" id="2596663at2"/>
<protein>
    <submittedName>
        <fullName evidence="1">Uncharacterized protein</fullName>
    </submittedName>
</protein>
<gene>
    <name evidence="1" type="ORF">EJQ19_05310</name>
</gene>
<sequence>MEQAALQQLLTEHGFERTRHAEISTYRLNISHGASGNDYPFIVTAVSSEEDGVTIHWDEARFEGTESVPLQVRKAALEKLIELEKMLKRPTGKSIEEADNGSMSQDMQEVKKLGAEMKHMKTNSELMAQGLVPDPLQ</sequence>